<organism evidence="1 2">
    <name type="scientific">Segatella copri</name>
    <dbReference type="NCBI Taxonomy" id="165179"/>
    <lineage>
        <taxon>Bacteria</taxon>
        <taxon>Pseudomonadati</taxon>
        <taxon>Bacteroidota</taxon>
        <taxon>Bacteroidia</taxon>
        <taxon>Bacteroidales</taxon>
        <taxon>Prevotellaceae</taxon>
        <taxon>Segatella</taxon>
    </lineage>
</organism>
<dbReference type="Proteomes" id="UP001196316">
    <property type="component" value="Unassembled WGS sequence"/>
</dbReference>
<accession>A0AAW4NER0</accession>
<dbReference type="EMBL" id="JAHOEP010000058">
    <property type="protein sequence ID" value="MBV3409490.1"/>
    <property type="molecule type" value="Genomic_DNA"/>
</dbReference>
<dbReference type="RefSeq" id="WP_217327131.1">
    <property type="nucleotide sequence ID" value="NZ_JAHOEK010000057.1"/>
</dbReference>
<dbReference type="AlphaFoldDB" id="A0AAW4NER0"/>
<comment type="caution">
    <text evidence="1">The sequence shown here is derived from an EMBL/GenBank/DDBJ whole genome shotgun (WGS) entry which is preliminary data.</text>
</comment>
<protein>
    <submittedName>
        <fullName evidence="1">Uncharacterized protein</fullName>
    </submittedName>
</protein>
<evidence type="ECO:0000313" key="2">
    <source>
        <dbReference type="Proteomes" id="UP001196316"/>
    </source>
</evidence>
<name>A0AAW4NER0_9BACT</name>
<gene>
    <name evidence="1" type="ORF">KSW80_13990</name>
</gene>
<reference evidence="1" key="1">
    <citation type="submission" date="2021-06" db="EMBL/GenBank/DDBJ databases">
        <title>Collection of gut derived symbiotic bacterial strains cultured from healthy donors.</title>
        <authorList>
            <person name="Lin H."/>
            <person name="Littmann E."/>
            <person name="Pamer E.G."/>
        </authorList>
    </citation>
    <scope>NUCLEOTIDE SEQUENCE</scope>
    <source>
        <strain evidence="1">MSK.21.60</strain>
    </source>
</reference>
<evidence type="ECO:0000313" key="1">
    <source>
        <dbReference type="EMBL" id="MBV3409490.1"/>
    </source>
</evidence>
<proteinExistence type="predicted"/>
<sequence length="53" mass="6178">MMNGKQLQIFFDFLRYSIGSFKELPDSLKEADWKELYAIAKKQCLMGVLFDGI</sequence>